<gene>
    <name evidence="1" type="ORF">ACE1B6_23295</name>
</gene>
<proteinExistence type="predicted"/>
<protein>
    <submittedName>
        <fullName evidence="1">Uncharacterized protein</fullName>
    </submittedName>
</protein>
<reference evidence="1 2" key="1">
    <citation type="submission" date="2024-09" db="EMBL/GenBank/DDBJ databases">
        <title>Floridaenema gen nov. (Aerosakkonemataceae, Aerosakkonematales ord. nov., Cyanobacteria) from benthic tropical and subtropical fresh waters, with the description of four new species.</title>
        <authorList>
            <person name="Moretto J.A."/>
            <person name="Berthold D.E."/>
            <person name="Lefler F.W."/>
            <person name="Huang I.-S."/>
            <person name="Laughinghouse H. IV."/>
        </authorList>
    </citation>
    <scope>NUCLEOTIDE SEQUENCE [LARGE SCALE GENOMIC DNA]</scope>
    <source>
        <strain evidence="1 2">BLCC-F154</strain>
    </source>
</reference>
<evidence type="ECO:0000313" key="1">
    <source>
        <dbReference type="EMBL" id="MFB2938183.1"/>
    </source>
</evidence>
<keyword evidence="2" id="KW-1185">Reference proteome</keyword>
<dbReference type="Proteomes" id="UP001576776">
    <property type="component" value="Unassembled WGS sequence"/>
</dbReference>
<dbReference type="EMBL" id="JBHFNS010000084">
    <property type="protein sequence ID" value="MFB2938183.1"/>
    <property type="molecule type" value="Genomic_DNA"/>
</dbReference>
<sequence length="343" mass="38643">MGKYDYIFNSDLLTETLSSEEAVAAIAVVAIAAVNSDYDDAELTKLENILWESDLYAEYSKEEISVLVDRVVDIADEENLGVLFNTAYTFLPDDLVLDAFEASVIMLVEKGEVSDEGVEFLTELQIALEIPDEQAQEIIDDVLENLSEIDDLEAVTFEYYDAPKGNFAVPVPIELEKGGQIASQSDNVTFTDDFGTFLRIDYWQANDVEAEAEKIANLGKERYLQAILNEYLSQAIFAISPNAKVVYEEYLADLIFGAYFAIVDLPQGSTMTVSLNNQPPARLNAYRGIVSFDVDDYMYVVSCQRSFLYEEKPGKIEDEAEELKDQIYEFIDTIEFGEFDDDY</sequence>
<comment type="caution">
    <text evidence="1">The sequence shown here is derived from an EMBL/GenBank/DDBJ whole genome shotgun (WGS) entry which is preliminary data.</text>
</comment>
<accession>A0ABV4YI37</accession>
<evidence type="ECO:0000313" key="2">
    <source>
        <dbReference type="Proteomes" id="UP001576776"/>
    </source>
</evidence>
<dbReference type="RefSeq" id="WP_413259662.1">
    <property type="nucleotide sequence ID" value="NZ_JBHFNS010000084.1"/>
</dbReference>
<name>A0ABV4YI37_9CYAN</name>
<organism evidence="1 2">
    <name type="scientific">Floridaenema fluviatile BLCC-F154</name>
    <dbReference type="NCBI Taxonomy" id="3153640"/>
    <lineage>
        <taxon>Bacteria</taxon>
        <taxon>Bacillati</taxon>
        <taxon>Cyanobacteriota</taxon>
        <taxon>Cyanophyceae</taxon>
        <taxon>Oscillatoriophycideae</taxon>
        <taxon>Aerosakkonematales</taxon>
        <taxon>Aerosakkonemataceae</taxon>
        <taxon>Floridanema</taxon>
        <taxon>Floridanema fluviatile</taxon>
    </lineage>
</organism>